<dbReference type="EMBL" id="JAHQIW010006879">
    <property type="protein sequence ID" value="KAJ1370944.1"/>
    <property type="molecule type" value="Genomic_DNA"/>
</dbReference>
<organism evidence="1 3">
    <name type="scientific">Parelaphostrongylus tenuis</name>
    <name type="common">Meningeal worm</name>
    <dbReference type="NCBI Taxonomy" id="148309"/>
    <lineage>
        <taxon>Eukaryota</taxon>
        <taxon>Metazoa</taxon>
        <taxon>Ecdysozoa</taxon>
        <taxon>Nematoda</taxon>
        <taxon>Chromadorea</taxon>
        <taxon>Rhabditida</taxon>
        <taxon>Rhabditina</taxon>
        <taxon>Rhabditomorpha</taxon>
        <taxon>Strongyloidea</taxon>
        <taxon>Metastrongylidae</taxon>
        <taxon>Parelaphostrongylus</taxon>
    </lineage>
</organism>
<protein>
    <submittedName>
        <fullName evidence="1">Uncharacterized protein</fullName>
    </submittedName>
</protein>
<gene>
    <name evidence="1" type="ORF">KIN20_003568</name>
    <name evidence="2" type="ORF">KIN20_032777</name>
</gene>
<dbReference type="EMBL" id="JAHQIW010000474">
    <property type="protein sequence ID" value="KAJ1348298.1"/>
    <property type="molecule type" value="Genomic_DNA"/>
</dbReference>
<accession>A0AAD5QDT9</accession>
<keyword evidence="3" id="KW-1185">Reference proteome</keyword>
<evidence type="ECO:0000313" key="1">
    <source>
        <dbReference type="EMBL" id="KAJ1348298.1"/>
    </source>
</evidence>
<reference evidence="1" key="1">
    <citation type="submission" date="2021-06" db="EMBL/GenBank/DDBJ databases">
        <title>Parelaphostrongylus tenuis whole genome reference sequence.</title>
        <authorList>
            <person name="Garwood T.J."/>
            <person name="Larsen P.A."/>
            <person name="Fountain-Jones N.M."/>
            <person name="Garbe J.R."/>
            <person name="Macchietto M.G."/>
            <person name="Kania S.A."/>
            <person name="Gerhold R.W."/>
            <person name="Richards J.E."/>
            <person name="Wolf T.M."/>
        </authorList>
    </citation>
    <scope>NUCLEOTIDE SEQUENCE</scope>
    <source>
        <strain evidence="1">MNPRO001-30</strain>
        <tissue evidence="1">Meninges</tissue>
    </source>
</reference>
<proteinExistence type="predicted"/>
<evidence type="ECO:0000313" key="2">
    <source>
        <dbReference type="EMBL" id="KAJ1370944.1"/>
    </source>
</evidence>
<sequence>MSADDLYNYCCHWKEVTMSFLNDIMTCDGKWVVFNNPHKNVALAWSQAFVDSS</sequence>
<evidence type="ECO:0000313" key="3">
    <source>
        <dbReference type="Proteomes" id="UP001196413"/>
    </source>
</evidence>
<dbReference type="Proteomes" id="UP001196413">
    <property type="component" value="Unassembled WGS sequence"/>
</dbReference>
<name>A0AAD5QDT9_PARTN</name>
<comment type="caution">
    <text evidence="1">The sequence shown here is derived from an EMBL/GenBank/DDBJ whole genome shotgun (WGS) entry which is preliminary data.</text>
</comment>
<dbReference type="AlphaFoldDB" id="A0AAD5QDT9"/>